<dbReference type="EMBL" id="BGPR01015172">
    <property type="protein sequence ID" value="GBN68263.1"/>
    <property type="molecule type" value="Genomic_DNA"/>
</dbReference>
<dbReference type="InterPro" id="IPR015034">
    <property type="entry name" value="Bles03"/>
</dbReference>
<protein>
    <submittedName>
        <fullName evidence="3">Uncharacterized protein</fullName>
    </submittedName>
</protein>
<accession>A0A4Y2QY18</accession>
<dbReference type="AlphaFoldDB" id="A0A4Y2QY18"/>
<evidence type="ECO:0000313" key="3">
    <source>
        <dbReference type="EMBL" id="GBN68263.1"/>
    </source>
</evidence>
<proteinExistence type="inferred from homology"/>
<evidence type="ECO:0000256" key="2">
    <source>
        <dbReference type="SAM" id="MobiDB-lite"/>
    </source>
</evidence>
<dbReference type="Gene3D" id="3.30.760.10">
    <property type="entry name" value="RNA Cap, Translation Initiation Factor Eif4e"/>
    <property type="match status" value="1"/>
</dbReference>
<keyword evidence="4" id="KW-1185">Reference proteome</keyword>
<sequence>MGDSQTETFKDSWPLDERETEALMDFLPVQSQFFKSENDFDAVLQNDEVVDETVEENPKESLAVHETSSESNGQPQQKIMNMKWNPKSLSAQLEIPSREKFKRWIYADIPKDKKIDRKTIGYRKIGKWLLFLDKEHRCKETGMTLHDYAWQFVEELTKNGTFFDAKCSTAMEGVSEAIAPKSHKGVICCYTPDYTNKQDVKRAADAIRRAVHYPFVMYYKTDKDTAAMNYAHTGQKHISTYKHTGDRKMYERDSVIKFKWNLVDV</sequence>
<evidence type="ECO:0000313" key="4">
    <source>
        <dbReference type="Proteomes" id="UP000499080"/>
    </source>
</evidence>
<gene>
    <name evidence="3" type="ORF">AVEN_61841_1</name>
</gene>
<dbReference type="PANTHER" id="PTHR31977:SF1">
    <property type="entry name" value="UPF0696 PROTEIN C11ORF68"/>
    <property type="match status" value="1"/>
</dbReference>
<dbReference type="PANTHER" id="PTHR31977">
    <property type="entry name" value="UPF0696 PROTEIN C11ORF68"/>
    <property type="match status" value="1"/>
</dbReference>
<dbReference type="Proteomes" id="UP000499080">
    <property type="component" value="Unassembled WGS sequence"/>
</dbReference>
<name>A0A4Y2QY18_ARAVE</name>
<dbReference type="Pfam" id="PF08939">
    <property type="entry name" value="Bles03"/>
    <property type="match status" value="1"/>
</dbReference>
<feature type="region of interest" description="Disordered" evidence="2">
    <location>
        <begin position="57"/>
        <end position="76"/>
    </location>
</feature>
<organism evidence="3 4">
    <name type="scientific">Araneus ventricosus</name>
    <name type="common">Orbweaver spider</name>
    <name type="synonym">Epeira ventricosa</name>
    <dbReference type="NCBI Taxonomy" id="182803"/>
    <lineage>
        <taxon>Eukaryota</taxon>
        <taxon>Metazoa</taxon>
        <taxon>Ecdysozoa</taxon>
        <taxon>Arthropoda</taxon>
        <taxon>Chelicerata</taxon>
        <taxon>Arachnida</taxon>
        <taxon>Araneae</taxon>
        <taxon>Araneomorphae</taxon>
        <taxon>Entelegynae</taxon>
        <taxon>Araneoidea</taxon>
        <taxon>Araneidae</taxon>
        <taxon>Araneus</taxon>
    </lineage>
</organism>
<dbReference type="InterPro" id="IPR023398">
    <property type="entry name" value="TIF_eIF4e-like"/>
</dbReference>
<comment type="caution">
    <text evidence="3">The sequence shown here is derived from an EMBL/GenBank/DDBJ whole genome shotgun (WGS) entry which is preliminary data.</text>
</comment>
<dbReference type="SUPFAM" id="SSF55418">
    <property type="entry name" value="eIF4e-like"/>
    <property type="match status" value="1"/>
</dbReference>
<comment type="similarity">
    <text evidence="1">Belongs to the UPF0696 family.</text>
</comment>
<reference evidence="3 4" key="1">
    <citation type="journal article" date="2019" name="Sci. Rep.">
        <title>Orb-weaving spider Araneus ventricosus genome elucidates the spidroin gene catalogue.</title>
        <authorList>
            <person name="Kono N."/>
            <person name="Nakamura H."/>
            <person name="Ohtoshi R."/>
            <person name="Moran D.A.P."/>
            <person name="Shinohara A."/>
            <person name="Yoshida Y."/>
            <person name="Fujiwara M."/>
            <person name="Mori M."/>
            <person name="Tomita M."/>
            <person name="Arakawa K."/>
        </authorList>
    </citation>
    <scope>NUCLEOTIDE SEQUENCE [LARGE SCALE GENOMIC DNA]</scope>
</reference>
<evidence type="ECO:0000256" key="1">
    <source>
        <dbReference type="ARBA" id="ARBA00010568"/>
    </source>
</evidence>
<dbReference type="OrthoDB" id="6409833at2759"/>